<dbReference type="AlphaFoldDB" id="A2F169"/>
<evidence type="ECO:0000313" key="2">
    <source>
        <dbReference type="EMBL" id="EAY01360.1"/>
    </source>
</evidence>
<dbReference type="VEuPathDB" id="TrichDB:TVAG_339880"/>
<sequence>MQDLPFAKREPRIRAQTAVTGVRGPFDPAIEQSVPQNQQMISTRRFQYGIKRTPGLKCDSPRFLDSRVDQLARNRENIFFDSTHPKFDNPRLPQTPTATTRHMHTPYTYNTSWIDHPSDNPAMLPRKTDLLKSTFLDTSIANEDKNERRQKLETTLKWKNTREEQLENYKKSCDDMVNKRYTNSLERIRQEREDYGVALEARRKREHIHYFE</sequence>
<feature type="region of interest" description="Disordered" evidence="1">
    <location>
        <begin position="82"/>
        <end position="103"/>
    </location>
</feature>
<reference evidence="2" key="2">
    <citation type="journal article" date="2007" name="Science">
        <title>Draft genome sequence of the sexually transmitted pathogen Trichomonas vaginalis.</title>
        <authorList>
            <person name="Carlton J.M."/>
            <person name="Hirt R.P."/>
            <person name="Silva J.C."/>
            <person name="Delcher A.L."/>
            <person name="Schatz M."/>
            <person name="Zhao Q."/>
            <person name="Wortman J.R."/>
            <person name="Bidwell S.L."/>
            <person name="Alsmark U.C.M."/>
            <person name="Besteiro S."/>
            <person name="Sicheritz-Ponten T."/>
            <person name="Noel C.J."/>
            <person name="Dacks J.B."/>
            <person name="Foster P.G."/>
            <person name="Simillion C."/>
            <person name="Van de Peer Y."/>
            <person name="Miranda-Saavedra D."/>
            <person name="Barton G.J."/>
            <person name="Westrop G.D."/>
            <person name="Mueller S."/>
            <person name="Dessi D."/>
            <person name="Fiori P.L."/>
            <person name="Ren Q."/>
            <person name="Paulsen I."/>
            <person name="Zhang H."/>
            <person name="Bastida-Corcuera F.D."/>
            <person name="Simoes-Barbosa A."/>
            <person name="Brown M.T."/>
            <person name="Hayes R.D."/>
            <person name="Mukherjee M."/>
            <person name="Okumura C.Y."/>
            <person name="Schneider R."/>
            <person name="Smith A.J."/>
            <person name="Vanacova S."/>
            <person name="Villalvazo M."/>
            <person name="Haas B.J."/>
            <person name="Pertea M."/>
            <person name="Feldblyum T.V."/>
            <person name="Utterback T.R."/>
            <person name="Shu C.L."/>
            <person name="Osoegawa K."/>
            <person name="de Jong P.J."/>
            <person name="Hrdy I."/>
            <person name="Horvathova L."/>
            <person name="Zubacova Z."/>
            <person name="Dolezal P."/>
            <person name="Malik S.B."/>
            <person name="Logsdon J.M. Jr."/>
            <person name="Henze K."/>
            <person name="Gupta A."/>
            <person name="Wang C.C."/>
            <person name="Dunne R.L."/>
            <person name="Upcroft J.A."/>
            <person name="Upcroft P."/>
            <person name="White O."/>
            <person name="Salzberg S.L."/>
            <person name="Tang P."/>
            <person name="Chiu C.-H."/>
            <person name="Lee Y.-S."/>
            <person name="Embley T.M."/>
            <person name="Coombs G.H."/>
            <person name="Mottram J.C."/>
            <person name="Tachezy J."/>
            <person name="Fraser-Liggett C.M."/>
            <person name="Johnson P.J."/>
        </authorList>
    </citation>
    <scope>NUCLEOTIDE SEQUENCE [LARGE SCALE GENOMIC DNA]</scope>
    <source>
        <strain evidence="2">G3</strain>
    </source>
</reference>
<accession>A2F169</accession>
<dbReference type="VEuPathDB" id="TrichDB:TVAGG3_0495250"/>
<dbReference type="SMR" id="A2F169"/>
<organism evidence="2 3">
    <name type="scientific">Trichomonas vaginalis (strain ATCC PRA-98 / G3)</name>
    <dbReference type="NCBI Taxonomy" id="412133"/>
    <lineage>
        <taxon>Eukaryota</taxon>
        <taxon>Metamonada</taxon>
        <taxon>Parabasalia</taxon>
        <taxon>Trichomonadida</taxon>
        <taxon>Trichomonadidae</taxon>
        <taxon>Trichomonas</taxon>
    </lineage>
</organism>
<name>A2F169_TRIV3</name>
<dbReference type="KEGG" id="tva:4759186"/>
<proteinExistence type="predicted"/>
<dbReference type="InParanoid" id="A2F169"/>
<dbReference type="RefSeq" id="XP_001330213.1">
    <property type="nucleotide sequence ID" value="XM_001330178.1"/>
</dbReference>
<dbReference type="EMBL" id="DS113570">
    <property type="protein sequence ID" value="EAY01360.1"/>
    <property type="molecule type" value="Genomic_DNA"/>
</dbReference>
<gene>
    <name evidence="2" type="ORF">TVAG_339880</name>
</gene>
<dbReference type="Proteomes" id="UP000001542">
    <property type="component" value="Unassembled WGS sequence"/>
</dbReference>
<evidence type="ECO:0000256" key="1">
    <source>
        <dbReference type="SAM" id="MobiDB-lite"/>
    </source>
</evidence>
<protein>
    <submittedName>
        <fullName evidence="2">Uncharacterized protein</fullName>
    </submittedName>
</protein>
<keyword evidence="3" id="KW-1185">Reference proteome</keyword>
<evidence type="ECO:0000313" key="3">
    <source>
        <dbReference type="Proteomes" id="UP000001542"/>
    </source>
</evidence>
<reference evidence="2" key="1">
    <citation type="submission" date="2006-10" db="EMBL/GenBank/DDBJ databases">
        <authorList>
            <person name="Amadeo P."/>
            <person name="Zhao Q."/>
            <person name="Wortman J."/>
            <person name="Fraser-Liggett C."/>
            <person name="Carlton J."/>
        </authorList>
    </citation>
    <scope>NUCLEOTIDE SEQUENCE</scope>
    <source>
        <strain evidence="2">G3</strain>
    </source>
</reference>